<feature type="domain" description="Methyltransferase" evidence="5">
    <location>
        <begin position="151"/>
        <end position="235"/>
    </location>
</feature>
<evidence type="ECO:0000256" key="3">
    <source>
        <dbReference type="ARBA" id="ARBA00022691"/>
    </source>
</evidence>
<feature type="transmembrane region" description="Helical" evidence="4">
    <location>
        <begin position="56"/>
        <end position="79"/>
    </location>
</feature>
<dbReference type="SUPFAM" id="SSF53335">
    <property type="entry name" value="S-adenosyl-L-methionine-dependent methyltransferases"/>
    <property type="match status" value="1"/>
</dbReference>
<evidence type="ECO:0000313" key="6">
    <source>
        <dbReference type="EMBL" id="TQV80589.1"/>
    </source>
</evidence>
<dbReference type="GO" id="GO:0016279">
    <property type="term" value="F:protein-lysine N-methyltransferase activity"/>
    <property type="evidence" value="ECO:0007669"/>
    <property type="project" value="InterPro"/>
</dbReference>
<keyword evidence="3" id="KW-0949">S-adenosyl-L-methionine</keyword>
<dbReference type="InterPro" id="IPR041698">
    <property type="entry name" value="Methyltransf_25"/>
</dbReference>
<dbReference type="InterPro" id="IPR026170">
    <property type="entry name" value="FAM173A/B"/>
</dbReference>
<dbReference type="Pfam" id="PF13649">
    <property type="entry name" value="Methyltransf_25"/>
    <property type="match status" value="1"/>
</dbReference>
<dbReference type="AlphaFoldDB" id="A0A545TTN9"/>
<dbReference type="EMBL" id="VHSH01000003">
    <property type="protein sequence ID" value="TQV80589.1"/>
    <property type="molecule type" value="Genomic_DNA"/>
</dbReference>
<dbReference type="RefSeq" id="WP_142896303.1">
    <property type="nucleotide sequence ID" value="NZ_ML660054.1"/>
</dbReference>
<evidence type="ECO:0000256" key="2">
    <source>
        <dbReference type="ARBA" id="ARBA00022679"/>
    </source>
</evidence>
<organism evidence="6 7">
    <name type="scientific">Denitrobaculum tricleocarpae</name>
    <dbReference type="NCBI Taxonomy" id="2591009"/>
    <lineage>
        <taxon>Bacteria</taxon>
        <taxon>Pseudomonadati</taxon>
        <taxon>Pseudomonadota</taxon>
        <taxon>Alphaproteobacteria</taxon>
        <taxon>Rhodospirillales</taxon>
        <taxon>Rhodospirillaceae</taxon>
        <taxon>Denitrobaculum</taxon>
    </lineage>
</organism>
<keyword evidence="4" id="KW-1133">Transmembrane helix</keyword>
<feature type="transmembrane region" description="Helical" evidence="4">
    <location>
        <begin position="21"/>
        <end position="44"/>
    </location>
</feature>
<name>A0A545TTN9_9PROT</name>
<gene>
    <name evidence="6" type="ORF">FKG95_10475</name>
</gene>
<keyword evidence="1 6" id="KW-0489">Methyltransferase</keyword>
<evidence type="ECO:0000313" key="7">
    <source>
        <dbReference type="Proteomes" id="UP000315252"/>
    </source>
</evidence>
<dbReference type="Proteomes" id="UP000315252">
    <property type="component" value="Unassembled WGS sequence"/>
</dbReference>
<accession>A0A545TTN9</accession>
<keyword evidence="7" id="KW-1185">Reference proteome</keyword>
<reference evidence="6 7" key="1">
    <citation type="submission" date="2019-06" db="EMBL/GenBank/DDBJ databases">
        <title>Whole genome sequence for Rhodospirillaceae sp. R148.</title>
        <authorList>
            <person name="Wang G."/>
        </authorList>
    </citation>
    <scope>NUCLEOTIDE SEQUENCE [LARGE SCALE GENOMIC DNA]</scope>
    <source>
        <strain evidence="6 7">R148</strain>
    </source>
</reference>
<dbReference type="PANTHER" id="PTHR13610">
    <property type="entry name" value="METHYLTRANSFERASE DOMAIN-CONTAINING PROTEIN"/>
    <property type="match status" value="1"/>
</dbReference>
<dbReference type="OrthoDB" id="281208at2"/>
<evidence type="ECO:0000256" key="1">
    <source>
        <dbReference type="ARBA" id="ARBA00022603"/>
    </source>
</evidence>
<keyword evidence="4" id="KW-0472">Membrane</keyword>
<feature type="transmembrane region" description="Helical" evidence="4">
    <location>
        <begin position="91"/>
        <end position="114"/>
    </location>
</feature>
<keyword evidence="2 6" id="KW-0808">Transferase</keyword>
<dbReference type="Gene3D" id="3.40.50.150">
    <property type="entry name" value="Vaccinia Virus protein VP39"/>
    <property type="match status" value="1"/>
</dbReference>
<evidence type="ECO:0000259" key="5">
    <source>
        <dbReference type="Pfam" id="PF13649"/>
    </source>
</evidence>
<keyword evidence="4" id="KW-0812">Transmembrane</keyword>
<comment type="caution">
    <text evidence="6">The sequence shown here is derived from an EMBL/GenBank/DDBJ whole genome shotgun (WGS) entry which is preliminary data.</text>
</comment>
<dbReference type="InterPro" id="IPR029063">
    <property type="entry name" value="SAM-dependent_MTases_sf"/>
</dbReference>
<dbReference type="CDD" id="cd02440">
    <property type="entry name" value="AdoMet_MTases"/>
    <property type="match status" value="1"/>
</dbReference>
<protein>
    <submittedName>
        <fullName evidence="6">Class I SAM-dependent methyltransferase</fullName>
    </submittedName>
</protein>
<sequence>MTKATPSPDDARSLSSSKRSYPLIRAVVAQIAAAVIVIGGQQILGNRADLVLPLPLLLAFQGVIAAGLGHLLGLARWWLPINLLLPAAAALALLLNLPAWIYPLLFLALALVFWNSADDRVPLYLTNRKTWQALEALLGAEAQRSKEPLKVSDIGCGLGGALLYLARRYPQAEFVGIESAPLPYALARLRALVSGAPNLEIRYGDLWKQDLSVFDLVYCFLSPEPMPRLFEKAKREMGSGTLLISNSFEVPGVTADEVVTVQDSRETELLVYRL</sequence>
<evidence type="ECO:0000256" key="4">
    <source>
        <dbReference type="SAM" id="Phobius"/>
    </source>
</evidence>
<dbReference type="PANTHER" id="PTHR13610:SF9">
    <property type="entry name" value="FI06469P"/>
    <property type="match status" value="1"/>
</dbReference>
<dbReference type="GO" id="GO:0032259">
    <property type="term" value="P:methylation"/>
    <property type="evidence" value="ECO:0007669"/>
    <property type="project" value="UniProtKB-KW"/>
</dbReference>
<proteinExistence type="predicted"/>